<keyword evidence="5" id="KW-0539">Nucleus</keyword>
<sequence length="271" mass="31853">MEVHEEEEEEEEKTVGPTPIIQPRSSLKTHPLFNNYALWKRKLRENCFKRVREDRSHLLWKMRVMPSSHPLNLNSEDLIPAFQDIVSDELKKLKDSSSDKSVKMSTSAPEIDDILWEYDGLHDAYQGECEEILLEMQRIFYEDIKGESVGKEPENYVETWEDKEDEYLAHAVYEHMQLNKKQLHEVIWCPICKQGELQEKSHLIYCTLCEIKLKKGDEVNLELLRSRLAEVHSEHLDRGCALKPKFCIETRFDITALYFVCMGCSTFEIVI</sequence>
<evidence type="ECO:0000313" key="11">
    <source>
        <dbReference type="Proteomes" id="UP000237105"/>
    </source>
</evidence>
<dbReference type="Pfam" id="PF14767">
    <property type="entry name" value="RPA_interact_M"/>
    <property type="match status" value="1"/>
</dbReference>
<keyword evidence="4" id="KW-0862">Zinc</keyword>
<evidence type="ECO:0000259" key="7">
    <source>
        <dbReference type="Pfam" id="PF14766"/>
    </source>
</evidence>
<comment type="caution">
    <text evidence="10">The sequence shown here is derived from an EMBL/GenBank/DDBJ whole genome shotgun (WGS) entry which is preliminary data.</text>
</comment>
<evidence type="ECO:0000259" key="9">
    <source>
        <dbReference type="Pfam" id="PF14768"/>
    </source>
</evidence>
<dbReference type="GO" id="GO:0005634">
    <property type="term" value="C:nucleus"/>
    <property type="evidence" value="ECO:0007669"/>
    <property type="project" value="UniProtKB-SubCell"/>
</dbReference>
<proteinExistence type="predicted"/>
<dbReference type="GO" id="GO:0008270">
    <property type="term" value="F:zinc ion binding"/>
    <property type="evidence" value="ECO:0007669"/>
    <property type="project" value="UniProtKB-KW"/>
</dbReference>
<dbReference type="AlphaFoldDB" id="A0A2P5D5Q6"/>
<accession>A0A2P5D5Q6</accession>
<keyword evidence="3" id="KW-0863">Zinc-finger</keyword>
<dbReference type="InterPro" id="IPR028158">
    <property type="entry name" value="RPA_interact_N_dom"/>
</dbReference>
<feature type="compositionally biased region" description="Acidic residues" evidence="6">
    <location>
        <begin position="1"/>
        <end position="12"/>
    </location>
</feature>
<evidence type="ECO:0000259" key="8">
    <source>
        <dbReference type="Pfam" id="PF14767"/>
    </source>
</evidence>
<dbReference type="STRING" id="3476.A0A2P5D5Q6"/>
<dbReference type="Proteomes" id="UP000237105">
    <property type="component" value="Unassembled WGS sequence"/>
</dbReference>
<dbReference type="EMBL" id="JXTB01000061">
    <property type="protein sequence ID" value="PON68633.1"/>
    <property type="molecule type" value="Genomic_DNA"/>
</dbReference>
<evidence type="ECO:0000256" key="3">
    <source>
        <dbReference type="ARBA" id="ARBA00022771"/>
    </source>
</evidence>
<feature type="domain" description="RPA-interacting protein C-terminal" evidence="9">
    <location>
        <begin position="188"/>
        <end position="269"/>
    </location>
</feature>
<dbReference type="Pfam" id="PF14768">
    <property type="entry name" value="RPA_interact_C"/>
    <property type="match status" value="1"/>
</dbReference>
<evidence type="ECO:0000256" key="6">
    <source>
        <dbReference type="SAM" id="MobiDB-lite"/>
    </source>
</evidence>
<keyword evidence="2" id="KW-0479">Metal-binding</keyword>
<dbReference type="InterPro" id="IPR028155">
    <property type="entry name" value="RPA_interact_central"/>
</dbReference>
<evidence type="ECO:0000256" key="2">
    <source>
        <dbReference type="ARBA" id="ARBA00022723"/>
    </source>
</evidence>
<dbReference type="GO" id="GO:0006606">
    <property type="term" value="P:protein import into nucleus"/>
    <property type="evidence" value="ECO:0007669"/>
    <property type="project" value="TreeGrafter"/>
</dbReference>
<name>A0A2P5D5Q6_PARAD</name>
<evidence type="ECO:0000256" key="5">
    <source>
        <dbReference type="ARBA" id="ARBA00023242"/>
    </source>
</evidence>
<dbReference type="InterPro" id="IPR028156">
    <property type="entry name" value="RIP"/>
</dbReference>
<dbReference type="PANTHER" id="PTHR31742:SF1">
    <property type="entry name" value="RPA-INTERACTING PROTEIN"/>
    <property type="match status" value="1"/>
</dbReference>
<gene>
    <name evidence="10" type="ORF">PanWU01x14_094420</name>
</gene>
<dbReference type="OrthoDB" id="435311at2759"/>
<keyword evidence="11" id="KW-1185">Reference proteome</keyword>
<organism evidence="10 11">
    <name type="scientific">Parasponia andersonii</name>
    <name type="common">Sponia andersonii</name>
    <dbReference type="NCBI Taxonomy" id="3476"/>
    <lineage>
        <taxon>Eukaryota</taxon>
        <taxon>Viridiplantae</taxon>
        <taxon>Streptophyta</taxon>
        <taxon>Embryophyta</taxon>
        <taxon>Tracheophyta</taxon>
        <taxon>Spermatophyta</taxon>
        <taxon>Magnoliopsida</taxon>
        <taxon>eudicotyledons</taxon>
        <taxon>Gunneridae</taxon>
        <taxon>Pentapetalae</taxon>
        <taxon>rosids</taxon>
        <taxon>fabids</taxon>
        <taxon>Rosales</taxon>
        <taxon>Cannabaceae</taxon>
        <taxon>Parasponia</taxon>
    </lineage>
</organism>
<dbReference type="InterPro" id="IPR028159">
    <property type="entry name" value="RPA_interact_C_dom"/>
</dbReference>
<protein>
    <submittedName>
        <fullName evidence="10">RPA-interacting protein</fullName>
    </submittedName>
</protein>
<feature type="domain" description="RPA-interacting protein central" evidence="8">
    <location>
        <begin position="81"/>
        <end position="172"/>
    </location>
</feature>
<dbReference type="PANTHER" id="PTHR31742">
    <property type="entry name" value="RPA-INTERACTING PROTEIN RPAIN"/>
    <property type="match status" value="1"/>
</dbReference>
<dbReference type="Pfam" id="PF14766">
    <property type="entry name" value="RPA_interact_N"/>
    <property type="match status" value="1"/>
</dbReference>
<comment type="subcellular location">
    <subcellularLocation>
        <location evidence="1">Nucleus</location>
    </subcellularLocation>
</comment>
<evidence type="ECO:0000256" key="4">
    <source>
        <dbReference type="ARBA" id="ARBA00022833"/>
    </source>
</evidence>
<feature type="region of interest" description="Disordered" evidence="6">
    <location>
        <begin position="1"/>
        <end position="23"/>
    </location>
</feature>
<evidence type="ECO:0000313" key="10">
    <source>
        <dbReference type="EMBL" id="PON68633.1"/>
    </source>
</evidence>
<feature type="domain" description="RPA-interacting protein N-terminal" evidence="7">
    <location>
        <begin position="29"/>
        <end position="63"/>
    </location>
</feature>
<reference evidence="11" key="1">
    <citation type="submission" date="2016-06" db="EMBL/GenBank/DDBJ databases">
        <title>Parallel loss of symbiosis genes in relatives of nitrogen-fixing non-legume Parasponia.</title>
        <authorList>
            <person name="Van Velzen R."/>
            <person name="Holmer R."/>
            <person name="Bu F."/>
            <person name="Rutten L."/>
            <person name="Van Zeijl A."/>
            <person name="Liu W."/>
            <person name="Santuari L."/>
            <person name="Cao Q."/>
            <person name="Sharma T."/>
            <person name="Shen D."/>
            <person name="Roswanjaya Y."/>
            <person name="Wardhani T."/>
            <person name="Kalhor M.S."/>
            <person name="Jansen J."/>
            <person name="Van den Hoogen J."/>
            <person name="Gungor B."/>
            <person name="Hartog M."/>
            <person name="Hontelez J."/>
            <person name="Verver J."/>
            <person name="Yang W.-C."/>
            <person name="Schijlen E."/>
            <person name="Repin R."/>
            <person name="Schilthuizen M."/>
            <person name="Schranz E."/>
            <person name="Heidstra R."/>
            <person name="Miyata K."/>
            <person name="Fedorova E."/>
            <person name="Kohlen W."/>
            <person name="Bisseling T."/>
            <person name="Smit S."/>
            <person name="Geurts R."/>
        </authorList>
    </citation>
    <scope>NUCLEOTIDE SEQUENCE [LARGE SCALE GENOMIC DNA]</scope>
    <source>
        <strain evidence="11">cv. WU1-14</strain>
    </source>
</reference>
<evidence type="ECO:0000256" key="1">
    <source>
        <dbReference type="ARBA" id="ARBA00004123"/>
    </source>
</evidence>